<dbReference type="Proteomes" id="UP001597241">
    <property type="component" value="Unassembled WGS sequence"/>
</dbReference>
<accession>A0ABW3WJQ2</accession>
<proteinExistence type="predicted"/>
<comment type="caution">
    <text evidence="1">The sequence shown here is derived from an EMBL/GenBank/DDBJ whole genome shotgun (WGS) entry which is preliminary data.</text>
</comment>
<organism evidence="1 2">
    <name type="scientific">Lutibacter holmesii</name>
    <dbReference type="NCBI Taxonomy" id="1137985"/>
    <lineage>
        <taxon>Bacteria</taxon>
        <taxon>Pseudomonadati</taxon>
        <taxon>Bacteroidota</taxon>
        <taxon>Flavobacteriia</taxon>
        <taxon>Flavobacteriales</taxon>
        <taxon>Flavobacteriaceae</taxon>
        <taxon>Lutibacter</taxon>
    </lineage>
</organism>
<evidence type="ECO:0000313" key="1">
    <source>
        <dbReference type="EMBL" id="MFD1292664.1"/>
    </source>
</evidence>
<name>A0ABW3WJQ2_9FLAO</name>
<evidence type="ECO:0008006" key="3">
    <source>
        <dbReference type="Google" id="ProtNLM"/>
    </source>
</evidence>
<reference evidence="2" key="1">
    <citation type="journal article" date="2019" name="Int. J. Syst. Evol. Microbiol.">
        <title>The Global Catalogue of Microorganisms (GCM) 10K type strain sequencing project: providing services to taxonomists for standard genome sequencing and annotation.</title>
        <authorList>
            <consortium name="The Broad Institute Genomics Platform"/>
            <consortium name="The Broad Institute Genome Sequencing Center for Infectious Disease"/>
            <person name="Wu L."/>
            <person name="Ma J."/>
        </authorList>
    </citation>
    <scope>NUCLEOTIDE SEQUENCE [LARGE SCALE GENOMIC DNA]</scope>
    <source>
        <strain evidence="2">CCUG 62221</strain>
    </source>
</reference>
<evidence type="ECO:0000313" key="2">
    <source>
        <dbReference type="Proteomes" id="UP001597241"/>
    </source>
</evidence>
<dbReference type="RefSeq" id="WP_386807397.1">
    <property type="nucleotide sequence ID" value="NZ_JBHTMV010000002.1"/>
</dbReference>
<protein>
    <recommendedName>
        <fullName evidence="3">Group II intron maturase-specific domain-containing protein</fullName>
    </recommendedName>
</protein>
<gene>
    <name evidence="1" type="ORF">ACFQ5N_02340</name>
</gene>
<keyword evidence="2" id="KW-1185">Reference proteome</keyword>
<dbReference type="EMBL" id="JBHTMV010000002">
    <property type="protein sequence ID" value="MFD1292664.1"/>
    <property type="molecule type" value="Genomic_DNA"/>
</dbReference>
<sequence>MQKDNLKFNWNKWRNRWVWFNGKKMKLRHYIAVNSKLMVQCNKKGWAGVDHYLNYKICLSRYGLAGLKHYENRFYKGVPMPYNQTMFQKIGLWFQNKIIVLKNYIKTFKA</sequence>